<dbReference type="GO" id="GO:0032589">
    <property type="term" value="C:neuron projection membrane"/>
    <property type="evidence" value="ECO:0007669"/>
    <property type="project" value="TreeGrafter"/>
</dbReference>
<feature type="chain" id="PRO_5031009029" description="Ig-like domain-containing protein" evidence="2">
    <location>
        <begin position="19"/>
        <end position="446"/>
    </location>
</feature>
<feature type="signal peptide" evidence="2">
    <location>
        <begin position="1"/>
        <end position="18"/>
    </location>
</feature>
<dbReference type="PANTHER" id="PTHR23279:SF21">
    <property type="entry name" value="DEFECTIVE PROBOSCIS EXTENSION RESPONSE 11, ISOFORM B-RELATED"/>
    <property type="match status" value="1"/>
</dbReference>
<evidence type="ECO:0000256" key="1">
    <source>
        <dbReference type="SAM" id="MobiDB-lite"/>
    </source>
</evidence>
<dbReference type="FunFam" id="2.60.40.10:FF:001405">
    <property type="entry name" value="Uncharacterized protein, isoform A"/>
    <property type="match status" value="1"/>
</dbReference>
<reference evidence="4 5" key="1">
    <citation type="submission" date="2020-11" db="EMBL/GenBank/DDBJ databases">
        <authorList>
            <person name="Wallbank WR R."/>
            <person name="Pardo Diaz C."/>
            <person name="Kozak K."/>
            <person name="Martin S."/>
            <person name="Jiggins C."/>
            <person name="Moest M."/>
            <person name="Warren A I."/>
            <person name="Generalovic N T."/>
            <person name="Byers J.R.P. K."/>
            <person name="Montejo-Kovacevich G."/>
            <person name="Yen C E."/>
        </authorList>
    </citation>
    <scope>NUCLEOTIDE SEQUENCE [LARGE SCALE GENOMIC DNA]</scope>
</reference>
<name>A0A7R8Z125_HERIL</name>
<dbReference type="SUPFAM" id="SSF48726">
    <property type="entry name" value="Immunoglobulin"/>
    <property type="match status" value="2"/>
</dbReference>
<protein>
    <recommendedName>
        <fullName evidence="3">Ig-like domain-containing protein</fullName>
    </recommendedName>
</protein>
<dbReference type="InterPro" id="IPR037448">
    <property type="entry name" value="Zig-8"/>
</dbReference>
<feature type="domain" description="Ig-like" evidence="3">
    <location>
        <begin position="172"/>
        <end position="266"/>
    </location>
</feature>
<dbReference type="GO" id="GO:0050808">
    <property type="term" value="P:synapse organization"/>
    <property type="evidence" value="ECO:0007669"/>
    <property type="project" value="TreeGrafter"/>
</dbReference>
<dbReference type="PANTHER" id="PTHR23279">
    <property type="entry name" value="DEFECTIVE PROBOSCIS EXTENSION RESPONSE DPR -RELATED"/>
    <property type="match status" value="1"/>
</dbReference>
<evidence type="ECO:0000259" key="3">
    <source>
        <dbReference type="PROSITE" id="PS50835"/>
    </source>
</evidence>
<dbReference type="AlphaFoldDB" id="A0A7R8Z125"/>
<dbReference type="Gene3D" id="2.60.40.10">
    <property type="entry name" value="Immunoglobulins"/>
    <property type="match status" value="2"/>
</dbReference>
<evidence type="ECO:0000256" key="2">
    <source>
        <dbReference type="SAM" id="SignalP"/>
    </source>
</evidence>
<dbReference type="InterPro" id="IPR003598">
    <property type="entry name" value="Ig_sub2"/>
</dbReference>
<dbReference type="InterPro" id="IPR013783">
    <property type="entry name" value="Ig-like_fold"/>
</dbReference>
<dbReference type="PROSITE" id="PS50835">
    <property type="entry name" value="IG_LIKE"/>
    <property type="match status" value="2"/>
</dbReference>
<organism evidence="4 5">
    <name type="scientific">Hermetia illucens</name>
    <name type="common">Black soldier fly</name>
    <dbReference type="NCBI Taxonomy" id="343691"/>
    <lineage>
        <taxon>Eukaryota</taxon>
        <taxon>Metazoa</taxon>
        <taxon>Ecdysozoa</taxon>
        <taxon>Arthropoda</taxon>
        <taxon>Hexapoda</taxon>
        <taxon>Insecta</taxon>
        <taxon>Pterygota</taxon>
        <taxon>Neoptera</taxon>
        <taxon>Endopterygota</taxon>
        <taxon>Diptera</taxon>
        <taxon>Brachycera</taxon>
        <taxon>Stratiomyomorpha</taxon>
        <taxon>Stratiomyidae</taxon>
        <taxon>Hermetiinae</taxon>
        <taxon>Hermetia</taxon>
    </lineage>
</organism>
<accession>A0A7R8Z125</accession>
<feature type="domain" description="Ig-like" evidence="3">
    <location>
        <begin position="272"/>
        <end position="389"/>
    </location>
</feature>
<dbReference type="InterPro" id="IPR036179">
    <property type="entry name" value="Ig-like_dom_sf"/>
</dbReference>
<dbReference type="InterPro" id="IPR013106">
    <property type="entry name" value="Ig_V-set"/>
</dbReference>
<keyword evidence="2" id="KW-0732">Signal</keyword>
<feature type="compositionally biased region" description="Low complexity" evidence="1">
    <location>
        <begin position="48"/>
        <end position="72"/>
    </location>
</feature>
<dbReference type="SMART" id="SM00409">
    <property type="entry name" value="IG"/>
    <property type="match status" value="2"/>
</dbReference>
<dbReference type="SMART" id="SM00406">
    <property type="entry name" value="IGv"/>
    <property type="match status" value="2"/>
</dbReference>
<dbReference type="Pfam" id="PF13927">
    <property type="entry name" value="Ig_3"/>
    <property type="match status" value="1"/>
</dbReference>
<dbReference type="InterPro" id="IPR003599">
    <property type="entry name" value="Ig_sub"/>
</dbReference>
<feature type="region of interest" description="Disordered" evidence="1">
    <location>
        <begin position="42"/>
        <end position="75"/>
    </location>
</feature>
<keyword evidence="5" id="KW-1185">Reference proteome</keyword>
<dbReference type="FunCoup" id="A0A7R8Z125">
    <property type="interactions" value="15"/>
</dbReference>
<evidence type="ECO:0000313" key="5">
    <source>
        <dbReference type="Proteomes" id="UP000594454"/>
    </source>
</evidence>
<dbReference type="EMBL" id="LR899014">
    <property type="protein sequence ID" value="CAD7093264.1"/>
    <property type="molecule type" value="Genomic_DNA"/>
</dbReference>
<dbReference type="SMART" id="SM00408">
    <property type="entry name" value="IGc2"/>
    <property type="match status" value="2"/>
</dbReference>
<dbReference type="InterPro" id="IPR007110">
    <property type="entry name" value="Ig-like_dom"/>
</dbReference>
<dbReference type="Pfam" id="PF07686">
    <property type="entry name" value="V-set"/>
    <property type="match status" value="1"/>
</dbReference>
<dbReference type="Proteomes" id="UP000594454">
    <property type="component" value="Chromosome 6"/>
</dbReference>
<dbReference type="OrthoDB" id="8049355at2759"/>
<sequence length="446" mass="49164">MLSFVYLPVFIILVYVSGSTINEIETSLSSIIQGTERTFIRNSSRKGTTATALSPTPTTNLVSSSSPSPTSLYPHRAVTGRSMAITALPGSISTSVATPITGIISASSIAWASMSHAGMPIPSLSPTQPSSTPPATQRPTIPRVITFKVLPTIDAREDYARTTTESPMSGAPGEAYLNVTSQSGTHAYLPCNVKQLVKKPVSWIRVRDGHILTVDQTTFIADQRFQSIVSSSSEKWSLQIKYVQLRDAGWYECQVSTEPKTSARVRLHVVEPRTVAFGEANRHVKAGSQVTLRCIVKGALEPPLFFNWYFDRKQIFFHNLNPNQKQNPNSWRTEIDKPTTIEGNSSDNHNIDASASTDTVASLIIPSVTKKDSGNYTCSPSSSESITFVLHVLNGEYSASAITSRSCDSFQRNLVWLIVMIIIQSLQVFFRRSQLWQHTLETMKYH</sequence>
<evidence type="ECO:0000313" key="4">
    <source>
        <dbReference type="EMBL" id="CAD7093264.1"/>
    </source>
</evidence>
<proteinExistence type="predicted"/>
<dbReference type="InParanoid" id="A0A7R8Z125"/>
<gene>
    <name evidence="4" type="ORF">HERILL_LOCUS15554</name>
</gene>